<dbReference type="Gene3D" id="1.20.1270.60">
    <property type="entry name" value="Arfaptin homology (AH) domain/BAR domain"/>
    <property type="match status" value="1"/>
</dbReference>
<sequence>MFEKLKTKATNFSQKALVKLGQTEEFKEDEDFQKRIANFKETRHEYLDIQLAGKKMLETEQAAQSARVAYFDNLLLFARKQPVIDPRVTQNGPQINLMESLKQYEQYRNEWIKAQEKDLVIGVDDFLNLIMDPTREKKKNLDELRVTRDSALREKTNKANSDAVKAQKAANEWKRIDDQYKADRAWLLANVDYVEAKKNHDLLYYTSQFFEHKYGMHATTYSDMARAEPGIQQAIQTLPALPPAPIKNSTVAAPSSVTAPPQEVPKPTATAE</sequence>
<protein>
    <recommendedName>
        <fullName evidence="4">BAR domain-containing protein</fullName>
    </recommendedName>
</protein>
<comment type="caution">
    <text evidence="2">The sequence shown here is derived from an EMBL/GenBank/DDBJ whole genome shotgun (WGS) entry which is preliminary data.</text>
</comment>
<feature type="region of interest" description="Disordered" evidence="1">
    <location>
        <begin position="241"/>
        <end position="272"/>
    </location>
</feature>
<reference evidence="2 3" key="1">
    <citation type="submission" date="2019-03" db="EMBL/GenBank/DDBJ databases">
        <title>Single cell metagenomics reveals metabolic interactions within the superorganism composed of flagellate Streblomastix strix and complex community of Bacteroidetes bacteria on its surface.</title>
        <authorList>
            <person name="Treitli S.C."/>
            <person name="Kolisko M."/>
            <person name="Husnik F."/>
            <person name="Keeling P."/>
            <person name="Hampl V."/>
        </authorList>
    </citation>
    <scope>NUCLEOTIDE SEQUENCE [LARGE SCALE GENOMIC DNA]</scope>
    <source>
        <strain evidence="2">ST1C</strain>
    </source>
</reference>
<dbReference type="SUPFAM" id="SSF103657">
    <property type="entry name" value="BAR/IMD domain-like"/>
    <property type="match status" value="1"/>
</dbReference>
<proteinExistence type="predicted"/>
<gene>
    <name evidence="2" type="ORF">EZS28_003955</name>
</gene>
<dbReference type="Proteomes" id="UP000324800">
    <property type="component" value="Unassembled WGS sequence"/>
</dbReference>
<evidence type="ECO:0000313" key="3">
    <source>
        <dbReference type="Proteomes" id="UP000324800"/>
    </source>
</evidence>
<accession>A0A5J4X054</accession>
<dbReference type="AlphaFoldDB" id="A0A5J4X054"/>
<organism evidence="2 3">
    <name type="scientific">Streblomastix strix</name>
    <dbReference type="NCBI Taxonomy" id="222440"/>
    <lineage>
        <taxon>Eukaryota</taxon>
        <taxon>Metamonada</taxon>
        <taxon>Preaxostyla</taxon>
        <taxon>Oxymonadida</taxon>
        <taxon>Streblomastigidae</taxon>
        <taxon>Streblomastix</taxon>
    </lineage>
</organism>
<evidence type="ECO:0000256" key="1">
    <source>
        <dbReference type="SAM" id="MobiDB-lite"/>
    </source>
</evidence>
<dbReference type="InterPro" id="IPR027267">
    <property type="entry name" value="AH/BAR_dom_sf"/>
</dbReference>
<dbReference type="EMBL" id="SNRW01000548">
    <property type="protein sequence ID" value="KAA6400520.1"/>
    <property type="molecule type" value="Genomic_DNA"/>
</dbReference>
<evidence type="ECO:0000313" key="2">
    <source>
        <dbReference type="EMBL" id="KAA6400520.1"/>
    </source>
</evidence>
<evidence type="ECO:0008006" key="4">
    <source>
        <dbReference type="Google" id="ProtNLM"/>
    </source>
</evidence>
<name>A0A5J4X054_9EUKA</name>
<feature type="compositionally biased region" description="Polar residues" evidence="1">
    <location>
        <begin position="247"/>
        <end position="259"/>
    </location>
</feature>